<dbReference type="PANTHER" id="PTHR11640">
    <property type="entry name" value="NEPHRIN"/>
    <property type="match status" value="1"/>
</dbReference>
<evidence type="ECO:0000256" key="5">
    <source>
        <dbReference type="ARBA" id="ARBA00023319"/>
    </source>
</evidence>
<keyword evidence="6" id="KW-1133">Transmembrane helix</keyword>
<keyword evidence="5" id="KW-0393">Immunoglobulin domain</keyword>
<dbReference type="Pfam" id="PF13927">
    <property type="entry name" value="Ig_3"/>
    <property type="match status" value="1"/>
</dbReference>
<keyword evidence="6" id="KW-0812">Transmembrane</keyword>
<comment type="subcellular location">
    <subcellularLocation>
        <location evidence="1">Membrane</location>
        <topology evidence="1">Single-pass type I membrane protein</topology>
    </subcellularLocation>
</comment>
<dbReference type="GO" id="GO:0005911">
    <property type="term" value="C:cell-cell junction"/>
    <property type="evidence" value="ECO:0007669"/>
    <property type="project" value="TreeGrafter"/>
</dbReference>
<keyword evidence="3" id="KW-1015">Disulfide bond</keyword>
<dbReference type="EMBL" id="VSRR010017659">
    <property type="protein sequence ID" value="MPC60560.1"/>
    <property type="molecule type" value="Genomic_DNA"/>
</dbReference>
<dbReference type="OrthoDB" id="6413693at2759"/>
<sequence>MEDGKRMYAHATLTFTPTRHHHGRTLTCLTHNPALNTPLDAKVRLNVEYPPEVQLEFSPEELSEGVEASVTCRVEANPSELTYRWFRGGSEVTGAQGPTLPLGLLSRSDNAVPVACEVTNSVGTSRKTQSLNVRCECCLGLSWLSGDGGGGGGGFLLDSFFVLCTFWCGCGGGCGVFFFGGVSLFAFFVVVVVVVVGVFFLCVFFCS</sequence>
<evidence type="ECO:0000256" key="6">
    <source>
        <dbReference type="SAM" id="Phobius"/>
    </source>
</evidence>
<feature type="transmembrane region" description="Helical" evidence="6">
    <location>
        <begin position="160"/>
        <end position="179"/>
    </location>
</feature>
<proteinExistence type="predicted"/>
<dbReference type="PANTHER" id="PTHR11640:SF31">
    <property type="entry name" value="IRREGULAR CHIASM C-ROUGHEST PROTEIN-RELATED"/>
    <property type="match status" value="1"/>
</dbReference>
<dbReference type="PROSITE" id="PS50835">
    <property type="entry name" value="IG_LIKE"/>
    <property type="match status" value="1"/>
</dbReference>
<evidence type="ECO:0000313" key="9">
    <source>
        <dbReference type="Proteomes" id="UP000324222"/>
    </source>
</evidence>
<dbReference type="InterPro" id="IPR013783">
    <property type="entry name" value="Ig-like_fold"/>
</dbReference>
<comment type="caution">
    <text evidence="8">The sequence shown here is derived from an EMBL/GenBank/DDBJ whole genome shotgun (WGS) entry which is preliminary data.</text>
</comment>
<dbReference type="AlphaFoldDB" id="A0A5B7GK29"/>
<feature type="domain" description="Ig-like" evidence="7">
    <location>
        <begin position="51"/>
        <end position="132"/>
    </location>
</feature>
<dbReference type="Proteomes" id="UP000324222">
    <property type="component" value="Unassembled WGS sequence"/>
</dbReference>
<keyword evidence="9" id="KW-1185">Reference proteome</keyword>
<evidence type="ECO:0000256" key="2">
    <source>
        <dbReference type="ARBA" id="ARBA00023136"/>
    </source>
</evidence>
<protein>
    <submittedName>
        <fullName evidence="8">Kin of IRRE-like protein 2</fullName>
    </submittedName>
</protein>
<evidence type="ECO:0000256" key="4">
    <source>
        <dbReference type="ARBA" id="ARBA00023180"/>
    </source>
</evidence>
<dbReference type="InterPro" id="IPR007110">
    <property type="entry name" value="Ig-like_dom"/>
</dbReference>
<dbReference type="Gene3D" id="2.60.40.10">
    <property type="entry name" value="Immunoglobulins"/>
    <property type="match status" value="2"/>
</dbReference>
<accession>A0A5B7GK29</accession>
<keyword evidence="4" id="KW-0325">Glycoprotein</keyword>
<keyword evidence="2 6" id="KW-0472">Membrane</keyword>
<dbReference type="SUPFAM" id="SSF48726">
    <property type="entry name" value="Immunoglobulin"/>
    <property type="match status" value="2"/>
</dbReference>
<dbReference type="GO" id="GO:0098609">
    <property type="term" value="P:cell-cell adhesion"/>
    <property type="evidence" value="ECO:0007669"/>
    <property type="project" value="TreeGrafter"/>
</dbReference>
<dbReference type="GO" id="GO:0050839">
    <property type="term" value="F:cell adhesion molecule binding"/>
    <property type="evidence" value="ECO:0007669"/>
    <property type="project" value="TreeGrafter"/>
</dbReference>
<name>A0A5B7GK29_PORTR</name>
<reference evidence="8 9" key="1">
    <citation type="submission" date="2019-05" db="EMBL/GenBank/DDBJ databases">
        <title>Another draft genome of Portunus trituberculatus and its Hox gene families provides insights of decapod evolution.</title>
        <authorList>
            <person name="Jeong J.-H."/>
            <person name="Song I."/>
            <person name="Kim S."/>
            <person name="Choi T."/>
            <person name="Kim D."/>
            <person name="Ryu S."/>
            <person name="Kim W."/>
        </authorList>
    </citation>
    <scope>NUCLEOTIDE SEQUENCE [LARGE SCALE GENOMIC DNA]</scope>
    <source>
        <tissue evidence="8">Muscle</tissue>
    </source>
</reference>
<evidence type="ECO:0000256" key="1">
    <source>
        <dbReference type="ARBA" id="ARBA00004479"/>
    </source>
</evidence>
<evidence type="ECO:0000313" key="8">
    <source>
        <dbReference type="EMBL" id="MPC60560.1"/>
    </source>
</evidence>
<dbReference type="InterPro" id="IPR036179">
    <property type="entry name" value="Ig-like_dom_sf"/>
</dbReference>
<evidence type="ECO:0000256" key="3">
    <source>
        <dbReference type="ARBA" id="ARBA00023157"/>
    </source>
</evidence>
<dbReference type="GO" id="GO:0005886">
    <property type="term" value="C:plasma membrane"/>
    <property type="evidence" value="ECO:0007669"/>
    <property type="project" value="TreeGrafter"/>
</dbReference>
<feature type="transmembrane region" description="Helical" evidence="6">
    <location>
        <begin position="185"/>
        <end position="206"/>
    </location>
</feature>
<gene>
    <name evidence="8" type="primary">KIRREL2_1</name>
    <name evidence="8" type="ORF">E2C01_054609</name>
</gene>
<organism evidence="8 9">
    <name type="scientific">Portunus trituberculatus</name>
    <name type="common">Swimming crab</name>
    <name type="synonym">Neptunus trituberculatus</name>
    <dbReference type="NCBI Taxonomy" id="210409"/>
    <lineage>
        <taxon>Eukaryota</taxon>
        <taxon>Metazoa</taxon>
        <taxon>Ecdysozoa</taxon>
        <taxon>Arthropoda</taxon>
        <taxon>Crustacea</taxon>
        <taxon>Multicrustacea</taxon>
        <taxon>Malacostraca</taxon>
        <taxon>Eumalacostraca</taxon>
        <taxon>Eucarida</taxon>
        <taxon>Decapoda</taxon>
        <taxon>Pleocyemata</taxon>
        <taxon>Brachyura</taxon>
        <taxon>Eubrachyura</taxon>
        <taxon>Portunoidea</taxon>
        <taxon>Portunidae</taxon>
        <taxon>Portuninae</taxon>
        <taxon>Portunus</taxon>
    </lineage>
</organism>
<dbReference type="InterPro" id="IPR051275">
    <property type="entry name" value="Cell_adhesion_signaling"/>
</dbReference>
<evidence type="ECO:0000259" key="7">
    <source>
        <dbReference type="PROSITE" id="PS50835"/>
    </source>
</evidence>